<dbReference type="RefSeq" id="WP_214154678.1">
    <property type="nucleotide sequence ID" value="NZ_JAHBAY010000002.1"/>
</dbReference>
<protein>
    <submittedName>
        <fullName evidence="3">DUF1996 domain-containing protein</fullName>
    </submittedName>
</protein>
<dbReference type="PANTHER" id="PTHR43662:SF3">
    <property type="entry name" value="DOMAIN PROTEIN, PUTATIVE (AFU_ORTHOLOGUE AFUA_6G11970)-RELATED"/>
    <property type="match status" value="1"/>
</dbReference>
<evidence type="ECO:0000256" key="1">
    <source>
        <dbReference type="SAM" id="MobiDB-lite"/>
    </source>
</evidence>
<dbReference type="InterPro" id="IPR018535">
    <property type="entry name" value="DUF1996"/>
</dbReference>
<reference evidence="3 4" key="1">
    <citation type="submission" date="2021-05" db="EMBL/GenBank/DDBJ databases">
        <title>Kineosporia and Streptomyces sp. nov. two new marine actinobacteria isolated from Coral.</title>
        <authorList>
            <person name="Buangrab K."/>
            <person name="Sutthacheep M."/>
            <person name="Yeemin T."/>
            <person name="Harunari E."/>
            <person name="Igarashi Y."/>
            <person name="Kanchanasin P."/>
            <person name="Tanasupawat S."/>
            <person name="Phongsopitanun W."/>
        </authorList>
    </citation>
    <scope>NUCLEOTIDE SEQUENCE [LARGE SCALE GENOMIC DNA]</scope>
    <source>
        <strain evidence="3 4">J2-2</strain>
    </source>
</reference>
<feature type="compositionally biased region" description="Low complexity" evidence="1">
    <location>
        <begin position="43"/>
        <end position="89"/>
    </location>
</feature>
<dbReference type="Proteomes" id="UP001197247">
    <property type="component" value="Unassembled WGS sequence"/>
</dbReference>
<evidence type="ECO:0000313" key="3">
    <source>
        <dbReference type="EMBL" id="MBT0768379.1"/>
    </source>
</evidence>
<keyword evidence="4" id="KW-1185">Reference proteome</keyword>
<sequence length="408" mass="43143">MRRRFTVTGGVIGVALTAVLIATAGGVPAFSAEKAAATHHGHTAGPTGTHTTTSTSTGTSTGTGTADSTDGSTDGSAGSTATATVSTGDASDHDMPGMSAAPDYGPNLDPGESDTVSPPVQGIAPDPDFAPGPDVSTHHEFQANCYMSHHAADDPIVYPGMAGKSHMHTFMGSDTTDADTTTGSLRSGGTSCITPGDKSGYWHPSVYDGDRLVTTEYKQTIYYKSGVSDYRTVRAFPQGLRFVVGSPTQTQEEFRNHPGTVEGWECGDSANNFEIPAHCAEGSYLNIRMQAPSCWDGVHLDSADHKSHMAYPVTEGYRKVCPADHPVAVPMIEFKMAFDVSGDMSDVHLSSGTDWSWHYDFFNGWDAPTLAALVEHCIDGGLQCDPRGFDLYKPERGAALDENYELAG</sequence>
<dbReference type="PANTHER" id="PTHR43662">
    <property type="match status" value="1"/>
</dbReference>
<dbReference type="Pfam" id="PF09362">
    <property type="entry name" value="DUF1996"/>
    <property type="match status" value="1"/>
</dbReference>
<gene>
    <name evidence="3" type="ORF">KIH74_05555</name>
</gene>
<feature type="region of interest" description="Disordered" evidence="1">
    <location>
        <begin position="37"/>
        <end position="137"/>
    </location>
</feature>
<evidence type="ECO:0000313" key="4">
    <source>
        <dbReference type="Proteomes" id="UP001197247"/>
    </source>
</evidence>
<organism evidence="3 4">
    <name type="scientific">Kineosporia corallincola</name>
    <dbReference type="NCBI Taxonomy" id="2835133"/>
    <lineage>
        <taxon>Bacteria</taxon>
        <taxon>Bacillati</taxon>
        <taxon>Actinomycetota</taxon>
        <taxon>Actinomycetes</taxon>
        <taxon>Kineosporiales</taxon>
        <taxon>Kineosporiaceae</taxon>
        <taxon>Kineosporia</taxon>
    </lineage>
</organism>
<dbReference type="EMBL" id="JAHBAY010000002">
    <property type="protein sequence ID" value="MBT0768379.1"/>
    <property type="molecule type" value="Genomic_DNA"/>
</dbReference>
<feature type="domain" description="DUF1996" evidence="2">
    <location>
        <begin position="154"/>
        <end position="365"/>
    </location>
</feature>
<comment type="caution">
    <text evidence="3">The sequence shown here is derived from an EMBL/GenBank/DDBJ whole genome shotgun (WGS) entry which is preliminary data.</text>
</comment>
<evidence type="ECO:0000259" key="2">
    <source>
        <dbReference type="Pfam" id="PF09362"/>
    </source>
</evidence>
<name>A0ABS5TBE1_9ACTN</name>
<proteinExistence type="predicted"/>
<accession>A0ABS5TBE1</accession>